<evidence type="ECO:0000313" key="2">
    <source>
        <dbReference type="EMBL" id="EFN88188.1"/>
    </source>
</evidence>
<protein>
    <submittedName>
        <fullName evidence="2">Uncharacterized protein</fullName>
    </submittedName>
</protein>
<evidence type="ECO:0000313" key="3">
    <source>
        <dbReference type="Proteomes" id="UP000008237"/>
    </source>
</evidence>
<name>E2B803_HARSA</name>
<dbReference type="AlphaFoldDB" id="E2B803"/>
<reference evidence="2 3" key="1">
    <citation type="journal article" date="2010" name="Science">
        <title>Genomic comparison of the ants Camponotus floridanus and Harpegnathos saltator.</title>
        <authorList>
            <person name="Bonasio R."/>
            <person name="Zhang G."/>
            <person name="Ye C."/>
            <person name="Mutti N.S."/>
            <person name="Fang X."/>
            <person name="Qin N."/>
            <person name="Donahue G."/>
            <person name="Yang P."/>
            <person name="Li Q."/>
            <person name="Li C."/>
            <person name="Zhang P."/>
            <person name="Huang Z."/>
            <person name="Berger S.L."/>
            <person name="Reinberg D."/>
            <person name="Wang J."/>
            <person name="Liebig J."/>
        </authorList>
    </citation>
    <scope>NUCLEOTIDE SEQUENCE [LARGE SCALE GENOMIC DNA]</scope>
    <source>
        <strain evidence="2 3">R22 G/1</strain>
    </source>
</reference>
<dbReference type="Proteomes" id="UP000008237">
    <property type="component" value="Unassembled WGS sequence"/>
</dbReference>
<keyword evidence="1" id="KW-0812">Transmembrane</keyword>
<sequence length="73" mass="8140">MIDVKDVTESFVVGVVVVLLNGIFHYALYRATVTLIMLIKDQVTWIFPKLKFGLPRDTNAALPNMSPSLPYSA</sequence>
<organism evidence="3">
    <name type="scientific">Harpegnathos saltator</name>
    <name type="common">Jerdon's jumping ant</name>
    <dbReference type="NCBI Taxonomy" id="610380"/>
    <lineage>
        <taxon>Eukaryota</taxon>
        <taxon>Metazoa</taxon>
        <taxon>Ecdysozoa</taxon>
        <taxon>Arthropoda</taxon>
        <taxon>Hexapoda</taxon>
        <taxon>Insecta</taxon>
        <taxon>Pterygota</taxon>
        <taxon>Neoptera</taxon>
        <taxon>Endopterygota</taxon>
        <taxon>Hymenoptera</taxon>
        <taxon>Apocrita</taxon>
        <taxon>Aculeata</taxon>
        <taxon>Formicoidea</taxon>
        <taxon>Formicidae</taxon>
        <taxon>Ponerinae</taxon>
        <taxon>Ponerini</taxon>
        <taxon>Harpegnathos</taxon>
    </lineage>
</organism>
<dbReference type="InParanoid" id="E2B803"/>
<keyword evidence="3" id="KW-1185">Reference proteome</keyword>
<keyword evidence="1" id="KW-0472">Membrane</keyword>
<keyword evidence="1" id="KW-1133">Transmembrane helix</keyword>
<proteinExistence type="predicted"/>
<accession>E2B803</accession>
<dbReference type="EMBL" id="GL446268">
    <property type="protein sequence ID" value="EFN88188.1"/>
    <property type="molecule type" value="Genomic_DNA"/>
</dbReference>
<evidence type="ECO:0000256" key="1">
    <source>
        <dbReference type="SAM" id="Phobius"/>
    </source>
</evidence>
<gene>
    <name evidence="2" type="ORF">EAI_17252</name>
</gene>
<feature type="transmembrane region" description="Helical" evidence="1">
    <location>
        <begin position="12"/>
        <end position="29"/>
    </location>
</feature>